<reference evidence="2 3" key="1">
    <citation type="submission" date="2014-11" db="EMBL/GenBank/DDBJ databases">
        <title>Draft Genome Sequences of Paenibacillus polymyxa NRRL B-30509 and Paenibacillus terrae NRRL B-30644, Strains from a Poultry Environment that Produce Tridecaptin A and Paenicidins.</title>
        <authorList>
            <person name="van Belkum M.J."/>
            <person name="Lohans C.T."/>
            <person name="Vederas J.C."/>
        </authorList>
    </citation>
    <scope>NUCLEOTIDE SEQUENCE [LARGE SCALE GENOMIC DNA]</scope>
    <source>
        <strain evidence="2 3">NRRL B-30644</strain>
    </source>
</reference>
<evidence type="ECO:0000313" key="2">
    <source>
        <dbReference type="EMBL" id="KJD42374.1"/>
    </source>
</evidence>
<dbReference type="RefSeq" id="WP_044649308.1">
    <property type="nucleotide sequence ID" value="NZ_JTHP01000129.1"/>
</dbReference>
<accession>A0A0D7WTQ0</accession>
<feature type="transmembrane region" description="Helical" evidence="1">
    <location>
        <begin position="57"/>
        <end position="74"/>
    </location>
</feature>
<name>A0A0D7WTQ0_9BACL</name>
<feature type="transmembrane region" description="Helical" evidence="1">
    <location>
        <begin position="292"/>
        <end position="309"/>
    </location>
</feature>
<comment type="caution">
    <text evidence="2">The sequence shown here is derived from an EMBL/GenBank/DDBJ whole genome shotgun (WGS) entry which is preliminary data.</text>
</comment>
<protein>
    <submittedName>
        <fullName evidence="2">Uncharacterized protein</fullName>
    </submittedName>
</protein>
<dbReference type="EMBL" id="JTHP01000129">
    <property type="protein sequence ID" value="KJD42374.1"/>
    <property type="molecule type" value="Genomic_DNA"/>
</dbReference>
<evidence type="ECO:0000256" key="1">
    <source>
        <dbReference type="SAM" id="Phobius"/>
    </source>
</evidence>
<keyword evidence="1" id="KW-0472">Membrane</keyword>
<keyword evidence="3" id="KW-1185">Reference proteome</keyword>
<keyword evidence="1" id="KW-1133">Transmembrane helix</keyword>
<feature type="transmembrane region" description="Helical" evidence="1">
    <location>
        <begin position="265"/>
        <end position="286"/>
    </location>
</feature>
<dbReference type="AlphaFoldDB" id="A0A0D7WTQ0"/>
<gene>
    <name evidence="2" type="ORF">QD47_28540</name>
</gene>
<dbReference type="PATRIC" id="fig|159743.3.peg.6371"/>
<keyword evidence="1" id="KW-0812">Transmembrane</keyword>
<dbReference type="Proteomes" id="UP000032534">
    <property type="component" value="Unassembled WGS sequence"/>
</dbReference>
<evidence type="ECO:0000313" key="3">
    <source>
        <dbReference type="Proteomes" id="UP000032534"/>
    </source>
</evidence>
<sequence length="312" mass="37761">MEKWFMVLLDSLKSRKKLYFSVLFIALIVLIKKNSPSFYGILHEEFSRTITVFYNHIYSSVTMFIFIFLFYWLARISDKKYSQRLKNEFEGLKRRESSSSEPLKTQVKDYMRQNKMVREITIINGTQSTIQYVRGWVEVYKSNKRIRLYPFEVKQLRANKKHQIHLDDLSDEENIIDEFNTFLEKINLNDESENDLFLYGWKRYLIRGDLNDYKRSLLEKVTGLNLKWLKRIFCEEVIDKIKSYFRIYTHFRNYRPVKGNAIKNLLRISFVNIPIVCIILFAVYFLLRDFGVLLYELFIIWFEFLSLVFNSL</sequence>
<organism evidence="2 3">
    <name type="scientific">Paenibacillus terrae</name>
    <dbReference type="NCBI Taxonomy" id="159743"/>
    <lineage>
        <taxon>Bacteria</taxon>
        <taxon>Bacillati</taxon>
        <taxon>Bacillota</taxon>
        <taxon>Bacilli</taxon>
        <taxon>Bacillales</taxon>
        <taxon>Paenibacillaceae</taxon>
        <taxon>Paenibacillus</taxon>
    </lineage>
</organism>
<proteinExistence type="predicted"/>